<proteinExistence type="predicted"/>
<feature type="compositionally biased region" description="Basic and acidic residues" evidence="1">
    <location>
        <begin position="126"/>
        <end position="136"/>
    </location>
</feature>
<accession>A0A8A1M983</accession>
<name>A0A8A1M983_AJECA</name>
<gene>
    <name evidence="2" type="ORF">I7I51_05860</name>
</gene>
<dbReference type="Proteomes" id="UP000663671">
    <property type="component" value="Chromosome 4"/>
</dbReference>
<sequence length="152" mass="17525">MACLTASCGWQFQQGYRTMRFWRQSTHTLLWKDDRYFCQRKSGDMGQGDRTAFPVESCWPLRKLVTGSWRLIVFDSKDTKDLAVGVAFAFQMRRIRPGEGLHYITPIPFSLFRQLLGGYTHGATDQQDKDDDHISDTRQPSPATPQLHPALR</sequence>
<organism evidence="2 3">
    <name type="scientific">Ajellomyces capsulatus</name>
    <name type="common">Darling's disease fungus</name>
    <name type="synonym">Histoplasma capsulatum</name>
    <dbReference type="NCBI Taxonomy" id="5037"/>
    <lineage>
        <taxon>Eukaryota</taxon>
        <taxon>Fungi</taxon>
        <taxon>Dikarya</taxon>
        <taxon>Ascomycota</taxon>
        <taxon>Pezizomycotina</taxon>
        <taxon>Eurotiomycetes</taxon>
        <taxon>Eurotiomycetidae</taxon>
        <taxon>Onygenales</taxon>
        <taxon>Ajellomycetaceae</taxon>
        <taxon>Histoplasma</taxon>
    </lineage>
</organism>
<dbReference type="AlphaFoldDB" id="A0A8A1M983"/>
<evidence type="ECO:0000313" key="3">
    <source>
        <dbReference type="Proteomes" id="UP000663671"/>
    </source>
</evidence>
<dbReference type="EMBL" id="CP069110">
    <property type="protein sequence ID" value="QSS61052.1"/>
    <property type="molecule type" value="Genomic_DNA"/>
</dbReference>
<evidence type="ECO:0000256" key="1">
    <source>
        <dbReference type="SAM" id="MobiDB-lite"/>
    </source>
</evidence>
<evidence type="ECO:0000313" key="2">
    <source>
        <dbReference type="EMBL" id="QSS61052.1"/>
    </source>
</evidence>
<dbReference type="VEuPathDB" id="FungiDB:I7I51_05860"/>
<protein>
    <submittedName>
        <fullName evidence="2">Uncharacterized protein</fullName>
    </submittedName>
</protein>
<feature type="region of interest" description="Disordered" evidence="1">
    <location>
        <begin position="122"/>
        <end position="152"/>
    </location>
</feature>
<reference evidence="2" key="1">
    <citation type="submission" date="2021-01" db="EMBL/GenBank/DDBJ databases">
        <title>Chromosome-level genome assembly of a human fungal pathogen reveals clustering of transcriptionally co-regulated genes.</title>
        <authorList>
            <person name="Voorhies M."/>
            <person name="Cohen S."/>
            <person name="Shea T.P."/>
            <person name="Petrus S."/>
            <person name="Munoz J.F."/>
            <person name="Poplawski S."/>
            <person name="Goldman W.E."/>
            <person name="Michael T."/>
            <person name="Cuomo C.A."/>
            <person name="Sil A."/>
            <person name="Beyhan S."/>
        </authorList>
    </citation>
    <scope>NUCLEOTIDE SEQUENCE</scope>
    <source>
        <strain evidence="2">WU24</strain>
    </source>
</reference>